<dbReference type="AlphaFoldDB" id="A0A1E5JUA2"/>
<dbReference type="PANTHER" id="PTHR24422">
    <property type="entry name" value="CHEMOTAXIS PROTEIN METHYLTRANSFERASE"/>
    <property type="match status" value="1"/>
</dbReference>
<keyword evidence="6" id="KW-1185">Reference proteome</keyword>
<dbReference type="GO" id="GO:0032259">
    <property type="term" value="P:methylation"/>
    <property type="evidence" value="ECO:0007669"/>
    <property type="project" value="UniProtKB-KW"/>
</dbReference>
<comment type="caution">
    <text evidence="5">The sequence shown here is derived from an EMBL/GenBank/DDBJ whole genome shotgun (WGS) entry which is preliminary data.</text>
</comment>
<keyword evidence="2 5" id="KW-0808">Transferase</keyword>
<dbReference type="OrthoDB" id="9816309at2"/>
<dbReference type="InterPro" id="IPR022642">
    <property type="entry name" value="CheR_C"/>
</dbReference>
<organism evidence="5 6">
    <name type="scientific">Legionella parisiensis</name>
    <dbReference type="NCBI Taxonomy" id="45071"/>
    <lineage>
        <taxon>Bacteria</taxon>
        <taxon>Pseudomonadati</taxon>
        <taxon>Pseudomonadota</taxon>
        <taxon>Gammaproteobacteria</taxon>
        <taxon>Legionellales</taxon>
        <taxon>Legionellaceae</taxon>
        <taxon>Legionella</taxon>
    </lineage>
</organism>
<keyword evidence="3" id="KW-0949">S-adenosyl-L-methionine</keyword>
<name>A0A1E5JUA2_9GAMM</name>
<dbReference type="SMART" id="SM00138">
    <property type="entry name" value="MeTrc"/>
    <property type="match status" value="1"/>
</dbReference>
<evidence type="ECO:0000256" key="1">
    <source>
        <dbReference type="ARBA" id="ARBA00022603"/>
    </source>
</evidence>
<accession>A0A1E5JUA2</accession>
<evidence type="ECO:0000313" key="6">
    <source>
        <dbReference type="Proteomes" id="UP000095229"/>
    </source>
</evidence>
<dbReference type="InterPro" id="IPR000780">
    <property type="entry name" value="CheR_MeTrfase"/>
</dbReference>
<dbReference type="InterPro" id="IPR050903">
    <property type="entry name" value="Bact_Chemotaxis_MeTrfase"/>
</dbReference>
<dbReference type="InterPro" id="IPR029063">
    <property type="entry name" value="SAM-dependent_MTases_sf"/>
</dbReference>
<sequence>MSNNMSNNMLNDIKKLESAFIELIHKRFGLVTHVNQAKELAKTISTACNKFHYQPQEYLEQLKKCSSNSSLLADLVASITVGESYFFRDKNQVHLLENKLLPQLIKQKSHDFTLKIWSAGCSSGEEIYTIAMLLAELIPHIDIWNLCLLGTDINTAALQKATAGTYGQWSMRSIPEKYMQRYFLKSNSTHILSPEIRDLVQFKYLNLCDNSYPSIINGIFEVDLILCRNVLIYFDNELVTKIMKKISACMTEDAYLLLGASDPIVTTGTNLVFHHDGAIYFSLDKGDGTKKDFE</sequence>
<protein>
    <submittedName>
        <fullName evidence="5">Chemotaxis protein methyltransferase Cher2</fullName>
    </submittedName>
</protein>
<evidence type="ECO:0000256" key="2">
    <source>
        <dbReference type="ARBA" id="ARBA00022679"/>
    </source>
</evidence>
<dbReference type="GO" id="GO:0008757">
    <property type="term" value="F:S-adenosylmethionine-dependent methyltransferase activity"/>
    <property type="evidence" value="ECO:0007669"/>
    <property type="project" value="InterPro"/>
</dbReference>
<evidence type="ECO:0000259" key="4">
    <source>
        <dbReference type="PROSITE" id="PS50123"/>
    </source>
</evidence>
<dbReference type="Pfam" id="PF01739">
    <property type="entry name" value="CheR"/>
    <property type="match status" value="1"/>
</dbReference>
<dbReference type="SUPFAM" id="SSF53335">
    <property type="entry name" value="S-adenosyl-L-methionine-dependent methyltransferases"/>
    <property type="match status" value="1"/>
</dbReference>
<dbReference type="PRINTS" id="PR00996">
    <property type="entry name" value="CHERMTFRASE"/>
</dbReference>
<feature type="domain" description="CheR-type methyltransferase" evidence="4">
    <location>
        <begin position="20"/>
        <end position="286"/>
    </location>
</feature>
<proteinExistence type="predicted"/>
<dbReference type="Proteomes" id="UP000095229">
    <property type="component" value="Unassembled WGS sequence"/>
</dbReference>
<dbReference type="STRING" id="45071.Lpar_0911"/>
<evidence type="ECO:0000256" key="3">
    <source>
        <dbReference type="ARBA" id="ARBA00022691"/>
    </source>
</evidence>
<dbReference type="EMBL" id="LSOG01000029">
    <property type="protein sequence ID" value="OEH48106.1"/>
    <property type="molecule type" value="Genomic_DNA"/>
</dbReference>
<reference evidence="5 6" key="1">
    <citation type="submission" date="2016-02" db="EMBL/GenBank/DDBJ databases">
        <title>Secondary metabolites in Legionella.</title>
        <authorList>
            <person name="Tobias N.J."/>
            <person name="Bode H.B."/>
        </authorList>
    </citation>
    <scope>NUCLEOTIDE SEQUENCE [LARGE SCALE GENOMIC DNA]</scope>
    <source>
        <strain evidence="5 6">DSM 19216</strain>
    </source>
</reference>
<dbReference type="PANTHER" id="PTHR24422:SF19">
    <property type="entry name" value="CHEMOTAXIS PROTEIN METHYLTRANSFERASE"/>
    <property type="match status" value="1"/>
</dbReference>
<dbReference type="PROSITE" id="PS50123">
    <property type="entry name" value="CHER"/>
    <property type="match status" value="1"/>
</dbReference>
<dbReference type="PATRIC" id="fig|45071.6.peg.979"/>
<evidence type="ECO:0000313" key="5">
    <source>
        <dbReference type="EMBL" id="OEH48106.1"/>
    </source>
</evidence>
<keyword evidence="1 5" id="KW-0489">Methyltransferase</keyword>
<dbReference type="Gene3D" id="3.40.50.150">
    <property type="entry name" value="Vaccinia Virus protein VP39"/>
    <property type="match status" value="1"/>
</dbReference>
<gene>
    <name evidence="5" type="primary">cheR2</name>
    <name evidence="5" type="ORF">lpari_00905</name>
</gene>